<dbReference type="EMBL" id="BGZK01000326">
    <property type="protein sequence ID" value="GBP36989.1"/>
    <property type="molecule type" value="Genomic_DNA"/>
</dbReference>
<reference evidence="1 2" key="1">
    <citation type="journal article" date="2019" name="Commun. Biol.">
        <title>The bagworm genome reveals a unique fibroin gene that provides high tensile strength.</title>
        <authorList>
            <person name="Kono N."/>
            <person name="Nakamura H."/>
            <person name="Ohtoshi R."/>
            <person name="Tomita M."/>
            <person name="Numata K."/>
            <person name="Arakawa K."/>
        </authorList>
    </citation>
    <scope>NUCLEOTIDE SEQUENCE [LARGE SCALE GENOMIC DNA]</scope>
</reference>
<keyword evidence="2" id="KW-1185">Reference proteome</keyword>
<evidence type="ECO:0000313" key="1">
    <source>
        <dbReference type="EMBL" id="GBP36989.1"/>
    </source>
</evidence>
<gene>
    <name evidence="1" type="ORF">EVAR_96983_1</name>
</gene>
<sequence length="111" mass="12325">MAISKLQMFLKILWCSIYAEVLVSTLRFALPLKRIMIGVIRFTVIERYGVSLSLPSPHSPSIVPFLLYRIFYSYPAPVALVTPLKLRESMDGGNHLLSGGAQACLSLENAI</sequence>
<organism evidence="1 2">
    <name type="scientific">Eumeta variegata</name>
    <name type="common">Bagworm moth</name>
    <name type="synonym">Eumeta japonica</name>
    <dbReference type="NCBI Taxonomy" id="151549"/>
    <lineage>
        <taxon>Eukaryota</taxon>
        <taxon>Metazoa</taxon>
        <taxon>Ecdysozoa</taxon>
        <taxon>Arthropoda</taxon>
        <taxon>Hexapoda</taxon>
        <taxon>Insecta</taxon>
        <taxon>Pterygota</taxon>
        <taxon>Neoptera</taxon>
        <taxon>Endopterygota</taxon>
        <taxon>Lepidoptera</taxon>
        <taxon>Glossata</taxon>
        <taxon>Ditrysia</taxon>
        <taxon>Tineoidea</taxon>
        <taxon>Psychidae</taxon>
        <taxon>Oiketicinae</taxon>
        <taxon>Eumeta</taxon>
    </lineage>
</organism>
<dbReference type="AlphaFoldDB" id="A0A4C1VEF3"/>
<accession>A0A4C1VEF3</accession>
<evidence type="ECO:0000313" key="2">
    <source>
        <dbReference type="Proteomes" id="UP000299102"/>
    </source>
</evidence>
<proteinExistence type="predicted"/>
<name>A0A4C1VEF3_EUMVA</name>
<dbReference type="Proteomes" id="UP000299102">
    <property type="component" value="Unassembled WGS sequence"/>
</dbReference>
<comment type="caution">
    <text evidence="1">The sequence shown here is derived from an EMBL/GenBank/DDBJ whole genome shotgun (WGS) entry which is preliminary data.</text>
</comment>
<protein>
    <submittedName>
        <fullName evidence="1">Uncharacterized protein</fullName>
    </submittedName>
</protein>